<organism evidence="1 2">
    <name type="scientific">Taxus chinensis</name>
    <name type="common">Chinese yew</name>
    <name type="synonym">Taxus wallichiana var. chinensis</name>
    <dbReference type="NCBI Taxonomy" id="29808"/>
    <lineage>
        <taxon>Eukaryota</taxon>
        <taxon>Viridiplantae</taxon>
        <taxon>Streptophyta</taxon>
        <taxon>Embryophyta</taxon>
        <taxon>Tracheophyta</taxon>
        <taxon>Spermatophyta</taxon>
        <taxon>Pinopsida</taxon>
        <taxon>Pinidae</taxon>
        <taxon>Conifers II</taxon>
        <taxon>Cupressales</taxon>
        <taxon>Taxaceae</taxon>
        <taxon>Taxus</taxon>
    </lineage>
</organism>
<dbReference type="Proteomes" id="UP000824469">
    <property type="component" value="Unassembled WGS sequence"/>
</dbReference>
<evidence type="ECO:0000313" key="2">
    <source>
        <dbReference type="Proteomes" id="UP000824469"/>
    </source>
</evidence>
<reference evidence="1 2" key="1">
    <citation type="journal article" date="2021" name="Nat. Plants">
        <title>The Taxus genome provides insights into paclitaxel biosynthesis.</title>
        <authorList>
            <person name="Xiong X."/>
            <person name="Gou J."/>
            <person name="Liao Q."/>
            <person name="Li Y."/>
            <person name="Zhou Q."/>
            <person name="Bi G."/>
            <person name="Li C."/>
            <person name="Du R."/>
            <person name="Wang X."/>
            <person name="Sun T."/>
            <person name="Guo L."/>
            <person name="Liang H."/>
            <person name="Lu P."/>
            <person name="Wu Y."/>
            <person name="Zhang Z."/>
            <person name="Ro D.K."/>
            <person name="Shang Y."/>
            <person name="Huang S."/>
            <person name="Yan J."/>
        </authorList>
    </citation>
    <scope>NUCLEOTIDE SEQUENCE [LARGE SCALE GENOMIC DNA]</scope>
    <source>
        <strain evidence="1">Ta-2019</strain>
    </source>
</reference>
<feature type="non-terminal residue" evidence="1">
    <location>
        <position position="122"/>
    </location>
</feature>
<keyword evidence="2" id="KW-1185">Reference proteome</keyword>
<protein>
    <submittedName>
        <fullName evidence="1">Uncharacterized protein</fullName>
    </submittedName>
</protein>
<comment type="caution">
    <text evidence="1">The sequence shown here is derived from an EMBL/GenBank/DDBJ whole genome shotgun (WGS) entry which is preliminary data.</text>
</comment>
<dbReference type="AlphaFoldDB" id="A0AA38C7G6"/>
<accession>A0AA38C7G6</accession>
<proteinExistence type="predicted"/>
<sequence>MTIQRMIASGSKCSLCVLGTWERQAIIAGGYRWFVFPFRMASRRTQFIDLGVNETIMSAMYSMLCDMPLNVDHVVRGRIDVRTKYFVYPGKGFYYLSKIHSALLWMVWSSATGKRESSSVLA</sequence>
<evidence type="ECO:0000313" key="1">
    <source>
        <dbReference type="EMBL" id="KAH9293926.1"/>
    </source>
</evidence>
<name>A0AA38C7G6_TAXCH</name>
<gene>
    <name evidence="1" type="ORF">KI387_040876</name>
</gene>
<dbReference type="EMBL" id="JAHRHJ020000577">
    <property type="protein sequence ID" value="KAH9293926.1"/>
    <property type="molecule type" value="Genomic_DNA"/>
</dbReference>